<proteinExistence type="predicted"/>
<dbReference type="PANTHER" id="PTHR10202:SF25">
    <property type="entry name" value="PRESENILIN SPE-4"/>
    <property type="match status" value="1"/>
</dbReference>
<dbReference type="EMBL" id="LIAE01007470">
    <property type="protein sequence ID" value="PAV79073.1"/>
    <property type="molecule type" value="Genomic_DNA"/>
</dbReference>
<dbReference type="GO" id="GO:0007219">
    <property type="term" value="P:Notch signaling pathway"/>
    <property type="evidence" value="ECO:0007669"/>
    <property type="project" value="TreeGrafter"/>
</dbReference>
<organism evidence="2 3">
    <name type="scientific">Diploscapter pachys</name>
    <dbReference type="NCBI Taxonomy" id="2018661"/>
    <lineage>
        <taxon>Eukaryota</taxon>
        <taxon>Metazoa</taxon>
        <taxon>Ecdysozoa</taxon>
        <taxon>Nematoda</taxon>
        <taxon>Chromadorea</taxon>
        <taxon>Rhabditida</taxon>
        <taxon>Rhabditina</taxon>
        <taxon>Rhabditomorpha</taxon>
        <taxon>Rhabditoidea</taxon>
        <taxon>Rhabditidae</taxon>
        <taxon>Diploscapter</taxon>
    </lineage>
</organism>
<dbReference type="Proteomes" id="UP000218231">
    <property type="component" value="Unassembled WGS sequence"/>
</dbReference>
<keyword evidence="3" id="KW-1185">Reference proteome</keyword>
<evidence type="ECO:0000256" key="1">
    <source>
        <dbReference type="SAM" id="Phobius"/>
    </source>
</evidence>
<comment type="caution">
    <text evidence="2">The sequence shown here is derived from an EMBL/GenBank/DDBJ whole genome shotgun (WGS) entry which is preliminary data.</text>
</comment>
<dbReference type="GO" id="GO:0042500">
    <property type="term" value="F:aspartic endopeptidase activity, intramembrane cleaving"/>
    <property type="evidence" value="ECO:0007669"/>
    <property type="project" value="InterPro"/>
</dbReference>
<dbReference type="PANTHER" id="PTHR10202">
    <property type="entry name" value="PRESENILIN"/>
    <property type="match status" value="1"/>
</dbReference>
<dbReference type="Pfam" id="PF01080">
    <property type="entry name" value="Presenilin"/>
    <property type="match status" value="1"/>
</dbReference>
<keyword evidence="1" id="KW-0472">Membrane</keyword>
<dbReference type="GO" id="GO:0034205">
    <property type="term" value="P:amyloid-beta formation"/>
    <property type="evidence" value="ECO:0007669"/>
    <property type="project" value="TreeGrafter"/>
</dbReference>
<dbReference type="STRING" id="2018661.A0A2A2KZ21"/>
<dbReference type="GO" id="GO:0070765">
    <property type="term" value="C:gamma-secretase complex"/>
    <property type="evidence" value="ECO:0007669"/>
    <property type="project" value="TreeGrafter"/>
</dbReference>
<gene>
    <name evidence="2" type="ORF">WR25_14497</name>
</gene>
<feature type="transmembrane region" description="Helical" evidence="1">
    <location>
        <begin position="67"/>
        <end position="90"/>
    </location>
</feature>
<protein>
    <submittedName>
        <fullName evidence="2">Uncharacterized protein</fullName>
    </submittedName>
</protein>
<evidence type="ECO:0000313" key="2">
    <source>
        <dbReference type="EMBL" id="PAV79073.1"/>
    </source>
</evidence>
<sequence>MLPEIAGILCLFKDLRSVILPVLFNICLTLFSWIKVYEMKTDMRIVPAYYFDTSSSLTTGSMLLDGLLNGLTSTVLIAVVSFGMLALALYDFRRLVQFWLSFTCITILYAMSGSFFYDALHAFAPLSTEVCIATASALCFFYGTVGVYAFFFSAPNGLHQFYVCCNCSFISLFYLRSFPGETACFECILTCKISDAFAVLNFYGPLRKVQEKAGDYSANVLRFLMFSDNRGEDRMDAAGDEREVEIMQDGSEVEDGS</sequence>
<evidence type="ECO:0000313" key="3">
    <source>
        <dbReference type="Proteomes" id="UP000218231"/>
    </source>
</evidence>
<reference evidence="2 3" key="1">
    <citation type="journal article" date="2017" name="Curr. Biol.">
        <title>Genome architecture and evolution of a unichromosomal asexual nematode.</title>
        <authorList>
            <person name="Fradin H."/>
            <person name="Zegar C."/>
            <person name="Gutwein M."/>
            <person name="Lucas J."/>
            <person name="Kovtun M."/>
            <person name="Corcoran D."/>
            <person name="Baugh L.R."/>
            <person name="Kiontke K."/>
            <person name="Gunsalus K."/>
            <person name="Fitch D.H."/>
            <person name="Piano F."/>
        </authorList>
    </citation>
    <scope>NUCLEOTIDE SEQUENCE [LARGE SCALE GENOMIC DNA]</scope>
    <source>
        <strain evidence="2">PF1309</strain>
    </source>
</reference>
<feature type="transmembrane region" description="Helical" evidence="1">
    <location>
        <begin position="96"/>
        <end position="118"/>
    </location>
</feature>
<feature type="transmembrane region" description="Helical" evidence="1">
    <location>
        <begin position="15"/>
        <end position="34"/>
    </location>
</feature>
<dbReference type="GO" id="GO:0016485">
    <property type="term" value="P:protein processing"/>
    <property type="evidence" value="ECO:0007669"/>
    <property type="project" value="InterPro"/>
</dbReference>
<dbReference type="OrthoDB" id="20287at2759"/>
<feature type="transmembrane region" description="Helical" evidence="1">
    <location>
        <begin position="130"/>
        <end position="151"/>
    </location>
</feature>
<dbReference type="GO" id="GO:0006509">
    <property type="term" value="P:membrane protein ectodomain proteolysis"/>
    <property type="evidence" value="ECO:0007669"/>
    <property type="project" value="TreeGrafter"/>
</dbReference>
<keyword evidence="1" id="KW-1133">Transmembrane helix</keyword>
<dbReference type="AlphaFoldDB" id="A0A2A2KZ21"/>
<keyword evidence="1" id="KW-0812">Transmembrane</keyword>
<dbReference type="GO" id="GO:0055074">
    <property type="term" value="P:calcium ion homeostasis"/>
    <property type="evidence" value="ECO:0007669"/>
    <property type="project" value="TreeGrafter"/>
</dbReference>
<name>A0A2A2KZ21_9BILA</name>
<dbReference type="InterPro" id="IPR001108">
    <property type="entry name" value="Peptidase_A22A"/>
</dbReference>
<accession>A0A2A2KZ21</accession>